<comment type="caution">
    <text evidence="1">The sequence shown here is derived from an EMBL/GenBank/DDBJ whole genome shotgun (WGS) entry which is preliminary data.</text>
</comment>
<dbReference type="AlphaFoldDB" id="J9D9L5"/>
<dbReference type="HOGENOM" id="CLU_278981_0_0_1"/>
<proteinExistence type="predicted"/>
<dbReference type="InterPro" id="IPR016024">
    <property type="entry name" value="ARM-type_fold"/>
</dbReference>
<reference evidence="1 2" key="1">
    <citation type="submission" date="2011-08" db="EMBL/GenBank/DDBJ databases">
        <authorList>
            <person name="Liu Z.J."/>
            <person name="Shi F.L."/>
            <person name="Lu J.Q."/>
            <person name="Li M."/>
            <person name="Wang Z.L."/>
        </authorList>
    </citation>
    <scope>NUCLEOTIDE SEQUENCE [LARGE SCALE GENOMIC DNA]</scope>
    <source>
        <strain evidence="1 2">USNM 41457</strain>
    </source>
</reference>
<dbReference type="VEuPathDB" id="MicrosporidiaDB:EDEG_01331"/>
<evidence type="ECO:0000313" key="2">
    <source>
        <dbReference type="Proteomes" id="UP000003163"/>
    </source>
</evidence>
<name>J9D9L5_EDHAE</name>
<accession>J9D9L5</accession>
<dbReference type="SUPFAM" id="SSF48371">
    <property type="entry name" value="ARM repeat"/>
    <property type="match status" value="1"/>
</dbReference>
<organism evidence="1 2">
    <name type="scientific">Edhazardia aedis (strain USNM 41457)</name>
    <name type="common">Microsporidian parasite</name>
    <dbReference type="NCBI Taxonomy" id="1003232"/>
    <lineage>
        <taxon>Eukaryota</taxon>
        <taxon>Fungi</taxon>
        <taxon>Fungi incertae sedis</taxon>
        <taxon>Microsporidia</taxon>
        <taxon>Edhazardia</taxon>
    </lineage>
</organism>
<protein>
    <submittedName>
        <fullName evidence="1">Uncharacterized protein</fullName>
    </submittedName>
</protein>
<dbReference type="Proteomes" id="UP000003163">
    <property type="component" value="Unassembled WGS sequence"/>
</dbReference>
<reference evidence="2" key="2">
    <citation type="submission" date="2015-07" db="EMBL/GenBank/DDBJ databases">
        <title>Contrasting host-pathogen interactions and genome evolution in two generalist and specialist microsporidian pathogens of mosquitoes.</title>
        <authorList>
            <consortium name="The Broad Institute Genomics Platform"/>
            <consortium name="The Broad Institute Genome Sequencing Center for Infectious Disease"/>
            <person name="Cuomo C.A."/>
            <person name="Sanscrainte N.D."/>
            <person name="Goldberg J.M."/>
            <person name="Heiman D."/>
            <person name="Young S."/>
            <person name="Zeng Q."/>
            <person name="Becnel J.J."/>
            <person name="Birren B.W."/>
        </authorList>
    </citation>
    <scope>NUCLEOTIDE SEQUENCE [LARGE SCALE GENOMIC DNA]</scope>
    <source>
        <strain evidence="2">USNM 41457</strain>
    </source>
</reference>
<evidence type="ECO:0000313" key="1">
    <source>
        <dbReference type="EMBL" id="EJW04461.1"/>
    </source>
</evidence>
<sequence>MNTLNKQLNLLLAGNKNLKHFITNDICSNIKEHGDYLINILQVVFKMVTGTNEDRNLGTMILGRIVSEFFVTSFDSCINMSNVKDLEDNKCGIYNKNSKNNKFGIDKGNDINIFNYNLSSSTNNINVNNTNHIDSNENSGTIYISKELCFNNKTELFDYLEKEYTPLGSTGKKYTEVNKDIASQKKEVQKEVGIDDRIMQIDFVESKDLSLVQDNKDGKGILRNSNVKQQVVVSNEDQPKSRREMLALKRKAKTLTKKDTPQDEQKGIVNINDFFMQIYGLLLSKEWQKRVGALSVYISILKDKIEEMFDNDYISFKELKEIYENVEISCSGVDNDKSICYNLDNHGKVSCTNIECINYLYPGDKDGSVDINKAIGGEFVDSGTSLESENQLNTDYQVTEINRMINTTNANCQIVKSDKSSDIEYINSFNKNRPPFDELKLCDNCIKVNAIYKKNKFDETPNLCVKPLKNSNTAINKKRCINEESIDRPHKSERASPNAIFYKIPDDLILKVMIILYCDKLSDFTSDQISLPVREKAADLFSLLFYKKYVRYLIYGDKVGETIDTVDSINNIISTRIKDSKYFILKGTGNILLETLLLFLDSSDWQVQCSGLLCFQKIIQSYFVLHKSNSNIINSSNINIINTSNIIYDGNNTNNDILVFDKKFQNILVDKLTDMLVSTDEDVKFISAGILCNFNHIKKSKVMHNCWLSISNSEDIAIGKKNILKLIVKIYSFDSNISTSSNTSIEKINKNTRDNVDVIDKTTNNICNIMCNANDSNNNDYKDNNNVMNNIINESKRDTNANILDNISSNKILLNKNIHKVFALFRSPLVDVRLTVYEMINQVFMDLNYDNQLLSLQHLIEAIILEDKDELRNKAFKFFVTLSIQILSNIDKIYKNDSKDSNKYSSLDHTLLNKKLFVQKLYSNIEDLHKSMLFYINSVSVSTEKGYDMQNFMDQSDNLLFTDSGCKLVGKNEVLKGRFILCKSFIDVLYIIDYNINNSIKYQYNKNNIGIGNYIYSKSNTNVNNNCIKSIIDHLNDDNTNIIKIMSFFNNIINSSNNISTHSDSPNILPHNIILDKLNLKKEIIPIETYISALNSNSSYKILFYSILFSTHVELSCKNGKYEDILLLYKN</sequence>
<dbReference type="EMBL" id="AFBI03000018">
    <property type="protein sequence ID" value="EJW04461.1"/>
    <property type="molecule type" value="Genomic_DNA"/>
</dbReference>
<gene>
    <name evidence="1" type="ORF">EDEG_01331</name>
</gene>
<keyword evidence="2" id="KW-1185">Reference proteome</keyword>
<dbReference type="InParanoid" id="J9D9L5"/>